<proteinExistence type="predicted"/>
<evidence type="ECO:0000313" key="3">
    <source>
        <dbReference type="Proteomes" id="UP000664034"/>
    </source>
</evidence>
<dbReference type="AlphaFoldDB" id="A0A939K475"/>
<organism evidence="2 3">
    <name type="scientific">Fibrella rubiginis</name>
    <dbReference type="NCBI Taxonomy" id="2817060"/>
    <lineage>
        <taxon>Bacteria</taxon>
        <taxon>Pseudomonadati</taxon>
        <taxon>Bacteroidota</taxon>
        <taxon>Cytophagia</taxon>
        <taxon>Cytophagales</taxon>
        <taxon>Spirosomataceae</taxon>
        <taxon>Fibrella</taxon>
    </lineage>
</organism>
<dbReference type="InterPro" id="IPR011989">
    <property type="entry name" value="ARM-like"/>
</dbReference>
<dbReference type="InterPro" id="IPR016024">
    <property type="entry name" value="ARM-type_fold"/>
</dbReference>
<reference evidence="2" key="1">
    <citation type="submission" date="2021-03" db="EMBL/GenBank/DDBJ databases">
        <title>Fibrella sp. HMF5335 genome sequencing and assembly.</title>
        <authorList>
            <person name="Kang H."/>
            <person name="Kim H."/>
            <person name="Bae S."/>
            <person name="Joh K."/>
        </authorList>
    </citation>
    <scope>NUCLEOTIDE SEQUENCE</scope>
    <source>
        <strain evidence="2">HMF5335</strain>
    </source>
</reference>
<dbReference type="EMBL" id="JAFMYV010000003">
    <property type="protein sequence ID" value="MBO0936398.1"/>
    <property type="molecule type" value="Genomic_DNA"/>
</dbReference>
<dbReference type="Proteomes" id="UP000664034">
    <property type="component" value="Unassembled WGS sequence"/>
</dbReference>
<dbReference type="Gene3D" id="1.25.10.10">
    <property type="entry name" value="Leucine-rich Repeat Variant"/>
    <property type="match status" value="1"/>
</dbReference>
<evidence type="ECO:0000259" key="1">
    <source>
        <dbReference type="Pfam" id="PF13271"/>
    </source>
</evidence>
<accession>A0A939K475</accession>
<sequence length="812" mass="93317">MEDRHQFRQRAVLSIFIASPGDLQEERRQTRQVVDRLNRHLARNLGVTIELIGWEDTLPGTGRPQEIINKDLVGCDLLIGLLWKRWGTQSGKYSSGFEEEFELALDLKAKGQMKDIWLFFKNMPIETLADPGEQARQVLEFRKQVETKREVLYQTFENEMTWERQLTDALTDYLSIHFVHNVITPELGAETMVVDDAPDGILEAETSVQTVLNGLSTNTHEKLSKLSIARAHLAVQSLYYDSEPGYKTQLFQSHDLQYIYQNRSRISLKLFEKLAVFRALLTDTDDTKAGWFWQAIAPDKLPDLLVNLIQNDTLDEVKLVSLQILNLVDSSLFDEQARALIINEAATIKQEVFELLSDQFTQADIDLLYSLLSIEDIRKREVQATLIRTLTKADPDAAINFYLTLTPSERRYSEDELDGAISRASIEKVQTLIEEGEDAIRFKALEVRRKSLKMDFLLNLLRRNDYELSILATFELVSRGYPIQNDDLEKLLIRPAKPSVGTRPSYLYGYFTPSNVSLPSWQMLHSSIDEDALRLAVYQGMSQEELEKGVDWQTNGALYYLALIKKYYADYRDILRDDLTSRFARLRGVEVERLTTLFGPESDFVNKAKKDTFVLGSFMRSAVNLLVAHYQPDDLPLVRNLLASPDGGIYTNEISTSLLSLIKQDGTLADVELVNRFITDSTSDTRWAAVDTLLKIDPAHQVDYILKFITSEHTDLRRNVLAFALNHSINLPREAVVNLLYNSEDSVRQSALYYVSQRYTPQEQEQILDQYPQSPGFNFYYYNVITWLDRLLYAPQPIKQYYSQALKHRVVA</sequence>
<dbReference type="RefSeq" id="WP_207363964.1">
    <property type="nucleotide sequence ID" value="NZ_JAFMYV010000003.1"/>
</dbReference>
<gene>
    <name evidence="2" type="ORF">J2I47_07540</name>
</gene>
<evidence type="ECO:0000313" key="2">
    <source>
        <dbReference type="EMBL" id="MBO0936398.1"/>
    </source>
</evidence>
<name>A0A939K475_9BACT</name>
<dbReference type="SUPFAM" id="SSF48371">
    <property type="entry name" value="ARM repeat"/>
    <property type="match status" value="1"/>
</dbReference>
<keyword evidence="3" id="KW-1185">Reference proteome</keyword>
<feature type="domain" description="DUF4062" evidence="1">
    <location>
        <begin position="15"/>
        <end position="104"/>
    </location>
</feature>
<dbReference type="InterPro" id="IPR025139">
    <property type="entry name" value="DUF4062"/>
</dbReference>
<comment type="caution">
    <text evidence="2">The sequence shown here is derived from an EMBL/GenBank/DDBJ whole genome shotgun (WGS) entry which is preliminary data.</text>
</comment>
<protein>
    <submittedName>
        <fullName evidence="2">DUF4062 domain-containing protein</fullName>
    </submittedName>
</protein>
<dbReference type="Pfam" id="PF13271">
    <property type="entry name" value="DUF4062"/>
    <property type="match status" value="1"/>
</dbReference>